<dbReference type="InterPro" id="IPR005107">
    <property type="entry name" value="CO_DH_flav_C"/>
</dbReference>
<dbReference type="InterPro" id="IPR016169">
    <property type="entry name" value="FAD-bd_PCMH_sub2"/>
</dbReference>
<proteinExistence type="predicted"/>
<dbReference type="GO" id="GO:0016491">
    <property type="term" value="F:oxidoreductase activity"/>
    <property type="evidence" value="ECO:0007669"/>
    <property type="project" value="InterPro"/>
</dbReference>
<dbReference type="Pfam" id="PF00941">
    <property type="entry name" value="FAD_binding_5"/>
    <property type="match status" value="1"/>
</dbReference>
<dbReference type="OrthoDB" id="9814706at2"/>
<dbReference type="Gene3D" id="3.30.465.10">
    <property type="match status" value="2"/>
</dbReference>
<dbReference type="InterPro" id="IPR036683">
    <property type="entry name" value="CO_DH_flav_C_dom_sf"/>
</dbReference>
<dbReference type="STRING" id="117157.SAMN04489717_0945"/>
<dbReference type="Gene3D" id="3.30.390.50">
    <property type="entry name" value="CO dehydrogenase flavoprotein, C-terminal domain"/>
    <property type="match status" value="1"/>
</dbReference>
<keyword evidence="3" id="KW-1185">Reference proteome</keyword>
<dbReference type="GO" id="GO:0071949">
    <property type="term" value="F:FAD binding"/>
    <property type="evidence" value="ECO:0007669"/>
    <property type="project" value="InterPro"/>
</dbReference>
<dbReference type="PANTHER" id="PTHR42659:SF9">
    <property type="entry name" value="XANTHINE DEHYDROGENASE FAD-BINDING SUBUNIT XDHB-RELATED"/>
    <property type="match status" value="1"/>
</dbReference>
<evidence type="ECO:0000313" key="2">
    <source>
        <dbReference type="EMBL" id="SDR89760.1"/>
    </source>
</evidence>
<dbReference type="SUPFAM" id="SSF56176">
    <property type="entry name" value="FAD-binding/transporter-associated domain-like"/>
    <property type="match status" value="1"/>
</dbReference>
<sequence length="295" mass="31142">MKLRRLSSLADAESSEAGLGTGSVALAGGTEVVPLLRDGLLAADTLVDVRAVLPREITPYDGGVRIGAGTTLAELEHADASTGLPDALREACRLSASPQVRNMGTIAGNLLQATRCWYWRLGHDCWLAGGEKCLARDGRSDEHAVFGNSRCASAHPSDPAAALLALEATVRTSRRELPIADLYRLPTDDDRAVTALEPGELILEIDVPRPDASTYLKAMDRKRYAFALVGVAAVRSDEAVRVALAGVAPVPWLVESPDGDAVGFGDATPLPGSAYKIELAQALVRRAKDVISEAV</sequence>
<evidence type="ECO:0000259" key="1">
    <source>
        <dbReference type="PROSITE" id="PS51387"/>
    </source>
</evidence>
<dbReference type="Proteomes" id="UP000198983">
    <property type="component" value="Chromosome I"/>
</dbReference>
<protein>
    <submittedName>
        <fullName evidence="2">Xanthine dehydrogenase YagS FAD-binding subunit</fullName>
    </submittedName>
</protein>
<dbReference type="PROSITE" id="PS51387">
    <property type="entry name" value="FAD_PCMH"/>
    <property type="match status" value="1"/>
</dbReference>
<organism evidence="2 3">
    <name type="scientific">Actinopolymorpha singaporensis</name>
    <dbReference type="NCBI Taxonomy" id="117157"/>
    <lineage>
        <taxon>Bacteria</taxon>
        <taxon>Bacillati</taxon>
        <taxon>Actinomycetota</taxon>
        <taxon>Actinomycetes</taxon>
        <taxon>Propionibacteriales</taxon>
        <taxon>Actinopolymorphaceae</taxon>
        <taxon>Actinopolymorpha</taxon>
    </lineage>
</organism>
<name>A0A1H1MSU9_9ACTN</name>
<accession>A0A1H1MSU9</accession>
<gene>
    <name evidence="2" type="ORF">SAMN04489717_0945</name>
</gene>
<dbReference type="InterPro" id="IPR036318">
    <property type="entry name" value="FAD-bd_PCMH-like_sf"/>
</dbReference>
<dbReference type="SMART" id="SM01092">
    <property type="entry name" value="CO_deh_flav_C"/>
    <property type="match status" value="1"/>
</dbReference>
<dbReference type="AlphaFoldDB" id="A0A1H1MSU9"/>
<dbReference type="SUPFAM" id="SSF55447">
    <property type="entry name" value="CO dehydrogenase flavoprotein C-terminal domain-like"/>
    <property type="match status" value="1"/>
</dbReference>
<reference evidence="2 3" key="1">
    <citation type="submission" date="2016-10" db="EMBL/GenBank/DDBJ databases">
        <authorList>
            <person name="de Groot N.N."/>
        </authorList>
    </citation>
    <scope>NUCLEOTIDE SEQUENCE [LARGE SCALE GENOMIC DNA]</scope>
    <source>
        <strain evidence="2 3">DSM 22024</strain>
    </source>
</reference>
<evidence type="ECO:0000313" key="3">
    <source>
        <dbReference type="Proteomes" id="UP000198983"/>
    </source>
</evidence>
<feature type="domain" description="FAD-binding PCMH-type" evidence="1">
    <location>
        <begin position="1"/>
        <end position="212"/>
    </location>
</feature>
<dbReference type="InterPro" id="IPR051312">
    <property type="entry name" value="Diverse_Substr_Oxidored"/>
</dbReference>
<dbReference type="InterPro" id="IPR002346">
    <property type="entry name" value="Mopterin_DH_FAD-bd"/>
</dbReference>
<dbReference type="EMBL" id="LT629732">
    <property type="protein sequence ID" value="SDR89760.1"/>
    <property type="molecule type" value="Genomic_DNA"/>
</dbReference>
<dbReference type="PANTHER" id="PTHR42659">
    <property type="entry name" value="XANTHINE DEHYDROGENASE SUBUNIT C-RELATED"/>
    <property type="match status" value="1"/>
</dbReference>
<dbReference type="RefSeq" id="WP_092650879.1">
    <property type="nucleotide sequence ID" value="NZ_LT629732.1"/>
</dbReference>
<dbReference type="InterPro" id="IPR016166">
    <property type="entry name" value="FAD-bd_PCMH"/>
</dbReference>